<dbReference type="Pfam" id="PF06245">
    <property type="entry name" value="DUF1015"/>
    <property type="match status" value="1"/>
</dbReference>
<dbReference type="PANTHER" id="PTHR36454:SF1">
    <property type="entry name" value="DUF1015 DOMAIN-CONTAINING PROTEIN"/>
    <property type="match status" value="1"/>
</dbReference>
<gene>
    <name evidence="1" type="ORF">ACFQ3F_11055</name>
</gene>
<protein>
    <submittedName>
        <fullName evidence="1">DUF1015 family protein</fullName>
    </submittedName>
</protein>
<sequence length="384" mass="41660">MDATTLVTPPYVAGPLRLEPFAALMLAPARVGNPTTGRAFARPYKDVSARLMRWKARGFVRADAEPALYLHEYTSAGMTVRGLVGALDVSRRAARPEDRAVLPHEGIHPAQADDLADRMEEMQLNPAPILLVHQGTVRLRTLLATVVTGEPDHAFTDRGGQQHRIWAIRDTELLTPISEELADSQALIADGHHRYAAYLRLQRRGAHETHEPRPATDFGLAMLVDQDATPLFLGPIHRTLSGTSLDDLRDAAETLGLEYTVHEQADAVHALSSVRLAATDGERWATVTLDVGQDEAAVEVLHRRIVPALAHGPASIAYHHTVEDALGGARPDAIAVLMPAPSVDLVLRVAAADRLLPEKATSFQPKPSLGVLIRSLRDESDAPS</sequence>
<name>A0ABW3W268_9ACTN</name>
<evidence type="ECO:0000313" key="1">
    <source>
        <dbReference type="EMBL" id="MFD1248323.1"/>
    </source>
</evidence>
<dbReference type="RefSeq" id="WP_367917840.1">
    <property type="nucleotide sequence ID" value="NZ_BAABAC010000006.1"/>
</dbReference>
<evidence type="ECO:0000313" key="2">
    <source>
        <dbReference type="Proteomes" id="UP001597229"/>
    </source>
</evidence>
<dbReference type="InterPro" id="IPR008323">
    <property type="entry name" value="UCP033563"/>
</dbReference>
<comment type="caution">
    <text evidence="1">The sequence shown here is derived from an EMBL/GenBank/DDBJ whole genome shotgun (WGS) entry which is preliminary data.</text>
</comment>
<reference evidence="2" key="1">
    <citation type="journal article" date="2019" name="Int. J. Syst. Evol. Microbiol.">
        <title>The Global Catalogue of Microorganisms (GCM) 10K type strain sequencing project: providing services to taxonomists for standard genome sequencing and annotation.</title>
        <authorList>
            <consortium name="The Broad Institute Genomics Platform"/>
            <consortium name="The Broad Institute Genome Sequencing Center for Infectious Disease"/>
            <person name="Wu L."/>
            <person name="Ma J."/>
        </authorList>
    </citation>
    <scope>NUCLEOTIDE SEQUENCE [LARGE SCALE GENOMIC DNA]</scope>
    <source>
        <strain evidence="2">CCUG 52478</strain>
    </source>
</reference>
<dbReference type="EMBL" id="JBHTLX010000016">
    <property type="protein sequence ID" value="MFD1248323.1"/>
    <property type="molecule type" value="Genomic_DNA"/>
</dbReference>
<proteinExistence type="predicted"/>
<keyword evidence="2" id="KW-1185">Reference proteome</keyword>
<dbReference type="PANTHER" id="PTHR36454">
    <property type="entry name" value="LMO2823 PROTEIN"/>
    <property type="match status" value="1"/>
</dbReference>
<accession>A0ABW3W268</accession>
<dbReference type="Proteomes" id="UP001597229">
    <property type="component" value="Unassembled WGS sequence"/>
</dbReference>
<organism evidence="1 2">
    <name type="scientific">Nocardioides ginsengisoli</name>
    <dbReference type="NCBI Taxonomy" id="363868"/>
    <lineage>
        <taxon>Bacteria</taxon>
        <taxon>Bacillati</taxon>
        <taxon>Actinomycetota</taxon>
        <taxon>Actinomycetes</taxon>
        <taxon>Propionibacteriales</taxon>
        <taxon>Nocardioidaceae</taxon>
        <taxon>Nocardioides</taxon>
    </lineage>
</organism>